<dbReference type="EMBL" id="CP003219">
    <property type="protein sequence ID" value="AEW92893.1"/>
    <property type="molecule type" value="Genomic_DNA"/>
</dbReference>
<proteinExistence type="predicted"/>
<dbReference type="Proteomes" id="UP000007842">
    <property type="component" value="Chromosome"/>
</dbReference>
<keyword evidence="2" id="KW-1185">Reference proteome</keyword>
<protein>
    <submittedName>
        <fullName evidence="1">Uncharacterized protein</fullName>
    </submittedName>
</protein>
<sequence>MFAEPDPQLGDLRQVCVERCLTPAAHLSPCVAVAAQVPSAALALTCR</sequence>
<name>G8WPV5_STREN</name>
<dbReference type="AlphaFoldDB" id="G8WPV5"/>
<dbReference type="KEGG" id="scy:SCATT_05220"/>
<organism evidence="1 2">
    <name type="scientific">Streptantibioticus cattleyicolor (strain ATCC 35852 / DSM 46488 / JCM 4925 / NBRC 14057 / NRRL 8057)</name>
    <name type="common">Streptomyces cattleya</name>
    <dbReference type="NCBI Taxonomy" id="1003195"/>
    <lineage>
        <taxon>Bacteria</taxon>
        <taxon>Bacillati</taxon>
        <taxon>Actinomycetota</taxon>
        <taxon>Actinomycetes</taxon>
        <taxon>Kitasatosporales</taxon>
        <taxon>Streptomycetaceae</taxon>
        <taxon>Streptantibioticus</taxon>
    </lineage>
</organism>
<evidence type="ECO:0000313" key="1">
    <source>
        <dbReference type="EMBL" id="AEW92893.1"/>
    </source>
</evidence>
<evidence type="ECO:0000313" key="2">
    <source>
        <dbReference type="Proteomes" id="UP000007842"/>
    </source>
</evidence>
<accession>G8WPV5</accession>
<gene>
    <name evidence="1" type="ordered locus">SCATT_05220</name>
</gene>
<reference evidence="2" key="1">
    <citation type="submission" date="2011-12" db="EMBL/GenBank/DDBJ databases">
        <title>Complete genome sequence of Streptomyces cattleya strain DSM 46488.</title>
        <authorList>
            <person name="Ou H.-Y."/>
            <person name="Li P."/>
            <person name="Zhao C."/>
            <person name="O'Hagan D."/>
            <person name="Deng Z."/>
        </authorList>
    </citation>
    <scope>NUCLEOTIDE SEQUENCE [LARGE SCALE GENOMIC DNA]</scope>
    <source>
        <strain evidence="2">ATCC 35852 / DSM 46488 / JCM 4925 / NBRC 14057 / NRRL 8057</strain>
    </source>
</reference>
<dbReference type="HOGENOM" id="CLU_3173554_0_0_11"/>